<dbReference type="Pfam" id="PF02653">
    <property type="entry name" value="BPD_transp_2"/>
    <property type="match status" value="1"/>
</dbReference>
<dbReference type="InterPro" id="IPR001851">
    <property type="entry name" value="ABC_transp_permease"/>
</dbReference>
<keyword evidence="4 6" id="KW-1133">Transmembrane helix</keyword>
<dbReference type="GO" id="GO:0015658">
    <property type="term" value="F:branched-chain amino acid transmembrane transporter activity"/>
    <property type="evidence" value="ECO:0007669"/>
    <property type="project" value="InterPro"/>
</dbReference>
<sequence>MDMMKILSDAIAGMLGPEAAIYALAAIGLNIHFGYTGLLNFGQVAFMLVGAYGLAAGVVTFGLPFWAGILIGIACAVVLALILGIPTLRLRGDYLAIATIAAGEVLRYVYRSGYAEPVTNGVFGLRQFADPFYAMSPLPDHDFDLGITTFSARNLWVMIVSWSLVALACALVYLLIHSPWGRVLRAVREDELAARSLGKNVYGFKLQSLVLGGVLGAIAGALLAINTQSAYPDTYDPKVTFYLYAIVILGGAARVLGPVLGSLIFWLILAFLGSFLRAASDAGVIPAEVLGSSAIGALVIAFVGLGLLLLMVFRPSGILGNSKEMRLDVR</sequence>
<dbReference type="OrthoDB" id="9814461at2"/>
<feature type="transmembrane region" description="Helical" evidence="6">
    <location>
        <begin position="292"/>
        <end position="313"/>
    </location>
</feature>
<reference evidence="7 8" key="1">
    <citation type="submission" date="2019-05" db="EMBL/GenBank/DDBJ databases">
        <authorList>
            <person name="Lee S.D."/>
        </authorList>
    </citation>
    <scope>NUCLEOTIDE SEQUENCE [LARGE SCALE GENOMIC DNA]</scope>
    <source>
        <strain evidence="7 8">C5-26</strain>
    </source>
</reference>
<protein>
    <submittedName>
        <fullName evidence="7">Branched-chain amino acid ABC transporter permease</fullName>
    </submittedName>
</protein>
<comment type="caution">
    <text evidence="7">The sequence shown here is derived from an EMBL/GenBank/DDBJ whole genome shotgun (WGS) entry which is preliminary data.</text>
</comment>
<keyword evidence="8" id="KW-1185">Reference proteome</keyword>
<evidence type="ECO:0000256" key="3">
    <source>
        <dbReference type="ARBA" id="ARBA00022692"/>
    </source>
</evidence>
<keyword evidence="2" id="KW-1003">Cell membrane</keyword>
<dbReference type="CDD" id="cd06581">
    <property type="entry name" value="TM_PBP1_LivM_like"/>
    <property type="match status" value="1"/>
</dbReference>
<feature type="transmembrane region" description="Helical" evidence="6">
    <location>
        <begin position="6"/>
        <end position="31"/>
    </location>
</feature>
<evidence type="ECO:0000313" key="8">
    <source>
        <dbReference type="Proteomes" id="UP000320244"/>
    </source>
</evidence>
<feature type="transmembrane region" description="Helical" evidence="6">
    <location>
        <begin position="65"/>
        <end position="85"/>
    </location>
</feature>
<dbReference type="AlphaFoldDB" id="A0A563E8V6"/>
<dbReference type="Proteomes" id="UP000320244">
    <property type="component" value="Unassembled WGS sequence"/>
</dbReference>
<dbReference type="PANTHER" id="PTHR30482:SF10">
    <property type="entry name" value="HIGH-AFFINITY BRANCHED-CHAIN AMINO ACID TRANSPORT PROTEIN BRAE"/>
    <property type="match status" value="1"/>
</dbReference>
<evidence type="ECO:0000256" key="6">
    <source>
        <dbReference type="SAM" id="Phobius"/>
    </source>
</evidence>
<reference evidence="7 8" key="2">
    <citation type="submission" date="2019-08" db="EMBL/GenBank/DDBJ databases">
        <title>Jejuicoccus antrihumi gen. nov., sp. nov., a new member of the family Dermacoccaceae isolated from a cave.</title>
        <authorList>
            <person name="Schumann P."/>
            <person name="Kim I.S."/>
        </authorList>
    </citation>
    <scope>NUCLEOTIDE SEQUENCE [LARGE SCALE GENOMIC DNA]</scope>
    <source>
        <strain evidence="7 8">C5-26</strain>
    </source>
</reference>
<comment type="subcellular location">
    <subcellularLocation>
        <location evidence="1">Cell membrane</location>
        <topology evidence="1">Multi-pass membrane protein</topology>
    </subcellularLocation>
</comment>
<dbReference type="GO" id="GO:0005886">
    <property type="term" value="C:plasma membrane"/>
    <property type="evidence" value="ECO:0007669"/>
    <property type="project" value="UniProtKB-SubCell"/>
</dbReference>
<evidence type="ECO:0000256" key="2">
    <source>
        <dbReference type="ARBA" id="ARBA00022475"/>
    </source>
</evidence>
<evidence type="ECO:0000256" key="4">
    <source>
        <dbReference type="ARBA" id="ARBA00022989"/>
    </source>
</evidence>
<evidence type="ECO:0000313" key="7">
    <source>
        <dbReference type="EMBL" id="TWP38641.1"/>
    </source>
</evidence>
<organism evidence="7 8">
    <name type="scientific">Leekyejoonella antrihumi</name>
    <dbReference type="NCBI Taxonomy" id="1660198"/>
    <lineage>
        <taxon>Bacteria</taxon>
        <taxon>Bacillati</taxon>
        <taxon>Actinomycetota</taxon>
        <taxon>Actinomycetes</taxon>
        <taxon>Micrococcales</taxon>
        <taxon>Dermacoccaceae</taxon>
        <taxon>Leekyejoonella</taxon>
    </lineage>
</organism>
<proteinExistence type="predicted"/>
<feature type="transmembrane region" description="Helical" evidence="6">
    <location>
        <begin position="38"/>
        <end position="59"/>
    </location>
</feature>
<feature type="transmembrane region" description="Helical" evidence="6">
    <location>
        <begin position="239"/>
        <end position="256"/>
    </location>
</feature>
<keyword evidence="5 6" id="KW-0472">Membrane</keyword>
<dbReference type="EMBL" id="VCQV01000002">
    <property type="protein sequence ID" value="TWP38641.1"/>
    <property type="molecule type" value="Genomic_DNA"/>
</dbReference>
<evidence type="ECO:0000256" key="1">
    <source>
        <dbReference type="ARBA" id="ARBA00004651"/>
    </source>
</evidence>
<evidence type="ECO:0000256" key="5">
    <source>
        <dbReference type="ARBA" id="ARBA00023136"/>
    </source>
</evidence>
<dbReference type="InterPro" id="IPR043428">
    <property type="entry name" value="LivM-like"/>
</dbReference>
<dbReference type="PANTHER" id="PTHR30482">
    <property type="entry name" value="HIGH-AFFINITY BRANCHED-CHAIN AMINO ACID TRANSPORT SYSTEM PERMEASE"/>
    <property type="match status" value="1"/>
</dbReference>
<gene>
    <name evidence="7" type="ORF">FGL98_02335</name>
</gene>
<feature type="transmembrane region" description="Helical" evidence="6">
    <location>
        <begin position="209"/>
        <end position="227"/>
    </location>
</feature>
<accession>A0A563E8V6</accession>
<name>A0A563E8V6_9MICO</name>
<keyword evidence="3 6" id="KW-0812">Transmembrane</keyword>
<feature type="transmembrane region" description="Helical" evidence="6">
    <location>
        <begin position="155"/>
        <end position="176"/>
    </location>
</feature>